<evidence type="ECO:0000259" key="2">
    <source>
        <dbReference type="PROSITE" id="PS50181"/>
    </source>
</evidence>
<dbReference type="SUPFAM" id="SSF81383">
    <property type="entry name" value="F-box domain"/>
    <property type="match status" value="1"/>
</dbReference>
<reference evidence="3" key="1">
    <citation type="journal article" date="2020" name="Stud. Mycol.">
        <title>101 Dothideomycetes genomes: a test case for predicting lifestyles and emergence of pathogens.</title>
        <authorList>
            <person name="Haridas S."/>
            <person name="Albert R."/>
            <person name="Binder M."/>
            <person name="Bloem J."/>
            <person name="Labutti K."/>
            <person name="Salamov A."/>
            <person name="Andreopoulos B."/>
            <person name="Baker S."/>
            <person name="Barry K."/>
            <person name="Bills G."/>
            <person name="Bluhm B."/>
            <person name="Cannon C."/>
            <person name="Castanera R."/>
            <person name="Culley D."/>
            <person name="Daum C."/>
            <person name="Ezra D."/>
            <person name="Gonzalez J."/>
            <person name="Henrissat B."/>
            <person name="Kuo A."/>
            <person name="Liang C."/>
            <person name="Lipzen A."/>
            <person name="Lutzoni F."/>
            <person name="Magnuson J."/>
            <person name="Mondo S."/>
            <person name="Nolan M."/>
            <person name="Ohm R."/>
            <person name="Pangilinan J."/>
            <person name="Park H.-J."/>
            <person name="Ramirez L."/>
            <person name="Alfaro M."/>
            <person name="Sun H."/>
            <person name="Tritt A."/>
            <person name="Yoshinaga Y."/>
            <person name="Zwiers L.-H."/>
            <person name="Turgeon B."/>
            <person name="Goodwin S."/>
            <person name="Spatafora J."/>
            <person name="Crous P."/>
            <person name="Grigoriev I."/>
        </authorList>
    </citation>
    <scope>NUCLEOTIDE SEQUENCE</scope>
    <source>
        <strain evidence="3">CBS 123094</strain>
    </source>
</reference>
<accession>A0A6A5W2L5</accession>
<feature type="compositionally biased region" description="Basic and acidic residues" evidence="1">
    <location>
        <begin position="31"/>
        <end position="43"/>
    </location>
</feature>
<dbReference type="Proteomes" id="UP000799779">
    <property type="component" value="Unassembled WGS sequence"/>
</dbReference>
<gene>
    <name evidence="3" type="ORF">P154DRAFT_444198</name>
</gene>
<dbReference type="InterPro" id="IPR036047">
    <property type="entry name" value="F-box-like_dom_sf"/>
</dbReference>
<evidence type="ECO:0000313" key="3">
    <source>
        <dbReference type="EMBL" id="KAF1996000.1"/>
    </source>
</evidence>
<name>A0A6A5W2L5_9PLEO</name>
<feature type="domain" description="F-box" evidence="2">
    <location>
        <begin position="44"/>
        <end position="90"/>
    </location>
</feature>
<dbReference type="AlphaFoldDB" id="A0A6A5W2L5"/>
<organism evidence="3 4">
    <name type="scientific">Amniculicola lignicola CBS 123094</name>
    <dbReference type="NCBI Taxonomy" id="1392246"/>
    <lineage>
        <taxon>Eukaryota</taxon>
        <taxon>Fungi</taxon>
        <taxon>Dikarya</taxon>
        <taxon>Ascomycota</taxon>
        <taxon>Pezizomycotina</taxon>
        <taxon>Dothideomycetes</taxon>
        <taxon>Pleosporomycetidae</taxon>
        <taxon>Pleosporales</taxon>
        <taxon>Amniculicolaceae</taxon>
        <taxon>Amniculicola</taxon>
    </lineage>
</organism>
<dbReference type="EMBL" id="ML977630">
    <property type="protein sequence ID" value="KAF1996000.1"/>
    <property type="molecule type" value="Genomic_DNA"/>
</dbReference>
<dbReference type="PROSITE" id="PS50181">
    <property type="entry name" value="FBOX"/>
    <property type="match status" value="1"/>
</dbReference>
<keyword evidence="4" id="KW-1185">Reference proteome</keyword>
<proteinExistence type="predicted"/>
<dbReference type="CDD" id="cd09917">
    <property type="entry name" value="F-box_SF"/>
    <property type="match status" value="1"/>
</dbReference>
<protein>
    <recommendedName>
        <fullName evidence="2">F-box domain-containing protein</fullName>
    </recommendedName>
</protein>
<dbReference type="InterPro" id="IPR001810">
    <property type="entry name" value="F-box_dom"/>
</dbReference>
<feature type="region of interest" description="Disordered" evidence="1">
    <location>
        <begin position="23"/>
        <end position="43"/>
    </location>
</feature>
<dbReference type="OrthoDB" id="3642468at2759"/>
<sequence length="314" mass="36742">MQRYSSSDDNAALDDRTVAIPLRSKRTGRMQRKEATRQRRREAAAGLDQLPAELILEVLKLSRPSDVFSFSHVDRRFHELVRRNANIIGAAMIQQRYGILAKCFPLPKMLAEVDPAIQPLLTDPRRQQLLDIHKKPYQHVHPPNPHLTCTCVTCMLTWNNLGLVLDFAHWQPYLDHGEPIPTLPRGETTQWNTDLVTRNARIVRMALANPLWHARILETHLESTIRSIRRHRNNKGNRRTHVDMLDDEAATGTDDFLAKHGPLGIEFPYHRDEYYMLEAYLPNRWWRSHERNWVYIIEGYHERDLALIMHLANR</sequence>
<evidence type="ECO:0000256" key="1">
    <source>
        <dbReference type="SAM" id="MobiDB-lite"/>
    </source>
</evidence>
<evidence type="ECO:0000313" key="4">
    <source>
        <dbReference type="Proteomes" id="UP000799779"/>
    </source>
</evidence>